<feature type="domain" description="PX" evidence="11">
    <location>
        <begin position="10"/>
        <end position="126"/>
    </location>
</feature>
<evidence type="ECO:0000256" key="9">
    <source>
        <dbReference type="ARBA" id="ARBA00023136"/>
    </source>
</evidence>
<reference evidence="12 13" key="1">
    <citation type="submission" date="2024-11" db="EMBL/GenBank/DDBJ databases">
        <title>Chromosome-level genome assembly of the freshwater bivalve Anodonta woodiana.</title>
        <authorList>
            <person name="Chen X."/>
        </authorList>
    </citation>
    <scope>NUCLEOTIDE SEQUENCE [LARGE SCALE GENOMIC DNA]</scope>
    <source>
        <strain evidence="12">MN2024</strain>
        <tissue evidence="12">Gills</tissue>
    </source>
</reference>
<dbReference type="PANTHER" id="PTHR46209:SF3">
    <property type="entry name" value="PX DOMAIN-CONTAINING PROTEIN"/>
    <property type="match status" value="1"/>
</dbReference>
<evidence type="ECO:0000313" key="13">
    <source>
        <dbReference type="Proteomes" id="UP001634394"/>
    </source>
</evidence>
<comment type="similarity">
    <text evidence="3">Belongs to the sorting nexin family.</text>
</comment>
<dbReference type="Pfam" id="PF00787">
    <property type="entry name" value="PX"/>
    <property type="match status" value="1"/>
</dbReference>
<evidence type="ECO:0000259" key="11">
    <source>
        <dbReference type="PROSITE" id="PS50195"/>
    </source>
</evidence>
<dbReference type="EMBL" id="JBJQND010000018">
    <property type="protein sequence ID" value="KAL3836309.1"/>
    <property type="molecule type" value="Genomic_DNA"/>
</dbReference>
<proteinExistence type="inferred from homology"/>
<keyword evidence="7" id="KW-0653">Protein transport</keyword>
<evidence type="ECO:0000313" key="12">
    <source>
        <dbReference type="EMBL" id="KAL3836309.1"/>
    </source>
</evidence>
<evidence type="ECO:0000256" key="4">
    <source>
        <dbReference type="ARBA" id="ARBA00022448"/>
    </source>
</evidence>
<gene>
    <name evidence="12" type="ORF">ACJMK2_021746</name>
</gene>
<dbReference type="Proteomes" id="UP001634394">
    <property type="component" value="Unassembled WGS sequence"/>
</dbReference>
<keyword evidence="5" id="KW-0963">Cytoplasm</keyword>
<dbReference type="Gene3D" id="3.30.1520.10">
    <property type="entry name" value="Phox-like domain"/>
    <property type="match status" value="1"/>
</dbReference>
<organism evidence="12 13">
    <name type="scientific">Sinanodonta woodiana</name>
    <name type="common">Chinese pond mussel</name>
    <name type="synonym">Anodonta woodiana</name>
    <dbReference type="NCBI Taxonomy" id="1069815"/>
    <lineage>
        <taxon>Eukaryota</taxon>
        <taxon>Metazoa</taxon>
        <taxon>Spiralia</taxon>
        <taxon>Lophotrochozoa</taxon>
        <taxon>Mollusca</taxon>
        <taxon>Bivalvia</taxon>
        <taxon>Autobranchia</taxon>
        <taxon>Heteroconchia</taxon>
        <taxon>Palaeoheterodonta</taxon>
        <taxon>Unionida</taxon>
        <taxon>Unionoidea</taxon>
        <taxon>Unionidae</taxon>
        <taxon>Unioninae</taxon>
        <taxon>Sinanodonta</taxon>
    </lineage>
</organism>
<name>A0ABD3TH05_SINWO</name>
<dbReference type="PANTHER" id="PTHR46209">
    <property type="entry name" value="PX DOMAIN-CONTAINING PROTEIN"/>
    <property type="match status" value="1"/>
</dbReference>
<dbReference type="GO" id="GO:0005768">
    <property type="term" value="C:endosome"/>
    <property type="evidence" value="ECO:0007669"/>
    <property type="project" value="UniProtKB-SubCell"/>
</dbReference>
<comment type="subcellular location">
    <subcellularLocation>
        <location evidence="2">Cytoplasm</location>
    </subcellularLocation>
    <subcellularLocation>
        <location evidence="10">Endomembrane system</location>
        <topology evidence="10">Peripheral membrane protein</topology>
        <orientation evidence="10">Cytoplasmic side</orientation>
    </subcellularLocation>
    <subcellularLocation>
        <location evidence="1">Endosome</location>
    </subcellularLocation>
</comment>
<keyword evidence="6" id="KW-0967">Endosome</keyword>
<keyword evidence="8" id="KW-0446">Lipid-binding</keyword>
<keyword evidence="13" id="KW-1185">Reference proteome</keyword>
<evidence type="ECO:0000256" key="1">
    <source>
        <dbReference type="ARBA" id="ARBA00004177"/>
    </source>
</evidence>
<accession>A0ABD3TH05</accession>
<evidence type="ECO:0000256" key="8">
    <source>
        <dbReference type="ARBA" id="ARBA00023121"/>
    </source>
</evidence>
<evidence type="ECO:0000256" key="3">
    <source>
        <dbReference type="ARBA" id="ARBA00010883"/>
    </source>
</evidence>
<dbReference type="InterPro" id="IPR036871">
    <property type="entry name" value="PX_dom_sf"/>
</dbReference>
<sequence length="199" mass="23216">MIVFDCSVCSCFTMTMFDVSVRNPITRDFTTYEIAIETSDPAFTLKRSYARRRYNDFCWLRKILQFHHPTCEVPELPPKQMFGNTDINFIIRRMKALESWIIGLTKEPMFISDTTVHLFLQTKMPCEQIEKYLKGEISEEYIQSFWKAGSVAEEDSNIRENTEDISSIINIEKEHKEENETKDAVAPNTSGFDSIRVIN</sequence>
<evidence type="ECO:0000256" key="5">
    <source>
        <dbReference type="ARBA" id="ARBA00022490"/>
    </source>
</evidence>
<keyword evidence="4" id="KW-0813">Transport</keyword>
<evidence type="ECO:0000256" key="2">
    <source>
        <dbReference type="ARBA" id="ARBA00004496"/>
    </source>
</evidence>
<dbReference type="InterPro" id="IPR001683">
    <property type="entry name" value="PX_dom"/>
</dbReference>
<evidence type="ECO:0000256" key="6">
    <source>
        <dbReference type="ARBA" id="ARBA00022753"/>
    </source>
</evidence>
<dbReference type="AlphaFoldDB" id="A0ABD3TH05"/>
<keyword evidence="9" id="KW-0472">Membrane</keyword>
<evidence type="ECO:0000256" key="7">
    <source>
        <dbReference type="ARBA" id="ARBA00022927"/>
    </source>
</evidence>
<comment type="caution">
    <text evidence="12">The sequence shown here is derived from an EMBL/GenBank/DDBJ whole genome shotgun (WGS) entry which is preliminary data.</text>
</comment>
<evidence type="ECO:0000256" key="10">
    <source>
        <dbReference type="ARBA" id="ARBA00029433"/>
    </source>
</evidence>
<dbReference type="GO" id="GO:0015031">
    <property type="term" value="P:protein transport"/>
    <property type="evidence" value="ECO:0007669"/>
    <property type="project" value="UniProtKB-KW"/>
</dbReference>
<dbReference type="GO" id="GO:0008289">
    <property type="term" value="F:lipid binding"/>
    <property type="evidence" value="ECO:0007669"/>
    <property type="project" value="UniProtKB-KW"/>
</dbReference>
<dbReference type="InterPro" id="IPR043544">
    <property type="entry name" value="SNX10/11"/>
</dbReference>
<dbReference type="PROSITE" id="PS50195">
    <property type="entry name" value="PX"/>
    <property type="match status" value="1"/>
</dbReference>
<protein>
    <recommendedName>
        <fullName evidence="11">PX domain-containing protein</fullName>
    </recommendedName>
</protein>
<dbReference type="SMART" id="SM00312">
    <property type="entry name" value="PX"/>
    <property type="match status" value="1"/>
</dbReference>
<dbReference type="SUPFAM" id="SSF64268">
    <property type="entry name" value="PX domain"/>
    <property type="match status" value="1"/>
</dbReference>